<dbReference type="AlphaFoldDB" id="A0AAJ0BJ26"/>
<comment type="caution">
    <text evidence="2">The sequence shown here is derived from an EMBL/GenBank/DDBJ whole genome shotgun (WGS) entry which is preliminary data.</text>
</comment>
<feature type="compositionally biased region" description="Basic and acidic residues" evidence="1">
    <location>
        <begin position="283"/>
        <end position="295"/>
    </location>
</feature>
<feature type="compositionally biased region" description="Polar residues" evidence="1">
    <location>
        <begin position="222"/>
        <end position="237"/>
    </location>
</feature>
<dbReference type="Proteomes" id="UP001239445">
    <property type="component" value="Unassembled WGS sequence"/>
</dbReference>
<evidence type="ECO:0000313" key="3">
    <source>
        <dbReference type="Proteomes" id="UP001239445"/>
    </source>
</evidence>
<reference evidence="2" key="1">
    <citation type="submission" date="2023-06" db="EMBL/GenBank/DDBJ databases">
        <title>Genome-scale phylogeny and comparative genomics of the fungal order Sordariales.</title>
        <authorList>
            <consortium name="Lawrence Berkeley National Laboratory"/>
            <person name="Hensen N."/>
            <person name="Bonometti L."/>
            <person name="Westerberg I."/>
            <person name="Brannstrom I.O."/>
            <person name="Guillou S."/>
            <person name="Cros-Aarteil S."/>
            <person name="Calhoun S."/>
            <person name="Haridas S."/>
            <person name="Kuo A."/>
            <person name="Mondo S."/>
            <person name="Pangilinan J."/>
            <person name="Riley R."/>
            <person name="Labutti K."/>
            <person name="Andreopoulos B."/>
            <person name="Lipzen A."/>
            <person name="Chen C."/>
            <person name="Yanf M."/>
            <person name="Daum C."/>
            <person name="Ng V."/>
            <person name="Clum A."/>
            <person name="Steindorff A."/>
            <person name="Ohm R."/>
            <person name="Martin F."/>
            <person name="Silar P."/>
            <person name="Natvig D."/>
            <person name="Lalanne C."/>
            <person name="Gautier V."/>
            <person name="Ament-Velasquez S.L."/>
            <person name="Kruys A."/>
            <person name="Hutchinson M.I."/>
            <person name="Powell A.J."/>
            <person name="Barry K."/>
            <person name="Miller A.N."/>
            <person name="Grigoriev I.V."/>
            <person name="Debuchy R."/>
            <person name="Gladieux P."/>
            <person name="Thoren M.H."/>
            <person name="Johannesson H."/>
        </authorList>
    </citation>
    <scope>NUCLEOTIDE SEQUENCE</scope>
    <source>
        <strain evidence="2">PSN4</strain>
    </source>
</reference>
<gene>
    <name evidence="2" type="ORF">QBC47DRAFT_398000</name>
</gene>
<accession>A0AAJ0BJ26</accession>
<proteinExistence type="predicted"/>
<dbReference type="EMBL" id="MU839828">
    <property type="protein sequence ID" value="KAK1759185.1"/>
    <property type="molecule type" value="Genomic_DNA"/>
</dbReference>
<evidence type="ECO:0000313" key="2">
    <source>
        <dbReference type="EMBL" id="KAK1759185.1"/>
    </source>
</evidence>
<protein>
    <submittedName>
        <fullName evidence="2">Uncharacterized protein</fullName>
    </submittedName>
</protein>
<keyword evidence="3" id="KW-1185">Reference proteome</keyword>
<feature type="region of interest" description="Disordered" evidence="1">
    <location>
        <begin position="1"/>
        <end position="67"/>
    </location>
</feature>
<evidence type="ECO:0000256" key="1">
    <source>
        <dbReference type="SAM" id="MobiDB-lite"/>
    </source>
</evidence>
<feature type="region of interest" description="Disordered" evidence="1">
    <location>
        <begin position="149"/>
        <end position="295"/>
    </location>
</feature>
<sequence>MGRQLPWKVDRAPILKQNGSPLPSRNPAPAQGPTKSKSESTPKPRRSLVTPARSPSTSPPPEPLKEEFMVEGVDHDDKYRMVEDEFLSVAHDFTRHLHAAEYQRLKNLAKTQNAKTIQNISRPVTGEMTDLVKRRHAALDTAARQRRGLSSVLGKRTESDDLRASSLQGLMDSPRKKAAPISLASFTSAMRSPSKPKIEFDSEDDDLDGPSIVSRLQLPLINPQSRSTTLRSGTDPSPTLAERHKPTAAERSQLKIAKASSRPTRAQADEEDEDDLIARIRSRREEQKRRRESGKIKLEEDDTLLDEIPFMQ</sequence>
<name>A0AAJ0BJ26_9PEZI</name>
<organism evidence="2 3">
    <name type="scientific">Echria macrotheca</name>
    <dbReference type="NCBI Taxonomy" id="438768"/>
    <lineage>
        <taxon>Eukaryota</taxon>
        <taxon>Fungi</taxon>
        <taxon>Dikarya</taxon>
        <taxon>Ascomycota</taxon>
        <taxon>Pezizomycotina</taxon>
        <taxon>Sordariomycetes</taxon>
        <taxon>Sordariomycetidae</taxon>
        <taxon>Sordariales</taxon>
        <taxon>Schizotheciaceae</taxon>
        <taxon>Echria</taxon>
    </lineage>
</organism>